<dbReference type="RefSeq" id="WP_005990021.1">
    <property type="nucleotide sequence ID" value="NZ_AECZ01000001.1"/>
</dbReference>
<sequence length="186" mass="21509">MSGNPWNQTFSGLAFDLLDPLSNMVNIKDIAHALSNQCRFNGHCKRFYSVAEHCVYVSRVVPKPMRYLALLHDAAETYTNDITRPLKSLLPDFRDVESRIWEVVAHRLNLPREIPEEIHVADQRLLATESEYLMAPAPRPWMVGVEPYDLREIGLRHPGQFGLLPRDAHRMFLERFAELSILEDRS</sequence>
<comment type="caution">
    <text evidence="1">The sequence shown here is derived from an EMBL/GenBank/DDBJ whole genome shotgun (WGS) entry which is preliminary data.</text>
</comment>
<evidence type="ECO:0000313" key="2">
    <source>
        <dbReference type="Proteomes" id="UP000006250"/>
    </source>
</evidence>
<gene>
    <name evidence="1" type="ORF">DesfrDRAFT_0076</name>
</gene>
<proteinExistence type="predicted"/>
<organism evidence="1 2">
    <name type="scientific">Solidesulfovibrio fructosivorans JJ]</name>
    <dbReference type="NCBI Taxonomy" id="596151"/>
    <lineage>
        <taxon>Bacteria</taxon>
        <taxon>Pseudomonadati</taxon>
        <taxon>Thermodesulfobacteriota</taxon>
        <taxon>Desulfovibrionia</taxon>
        <taxon>Desulfovibrionales</taxon>
        <taxon>Desulfovibrionaceae</taxon>
        <taxon>Solidesulfovibrio</taxon>
    </lineage>
</organism>
<dbReference type="Proteomes" id="UP000006250">
    <property type="component" value="Unassembled WGS sequence"/>
</dbReference>
<dbReference type="AlphaFoldDB" id="E1JR27"/>
<dbReference type="OrthoDB" id="1099791at2"/>
<dbReference type="Gene3D" id="1.10.3210.10">
    <property type="entry name" value="Hypothetical protein af1432"/>
    <property type="match status" value="1"/>
</dbReference>
<dbReference type="SUPFAM" id="SSF109604">
    <property type="entry name" value="HD-domain/PDEase-like"/>
    <property type="match status" value="1"/>
</dbReference>
<accession>E1JR27</accession>
<reference evidence="1 2" key="1">
    <citation type="submission" date="2010-08" db="EMBL/GenBank/DDBJ databases">
        <title>The draft genome of Desulfovibrio fructosovorans JJ.</title>
        <authorList>
            <consortium name="US DOE Joint Genome Institute (JGI-PGF)"/>
            <person name="Lucas S."/>
            <person name="Copeland A."/>
            <person name="Lapidus A."/>
            <person name="Cheng J.-F."/>
            <person name="Bruce D."/>
            <person name="Goodwin L."/>
            <person name="Pitluck S."/>
            <person name="Land M.L."/>
            <person name="Hauser L."/>
            <person name="Chang Y.-J."/>
            <person name="Jeffries C."/>
            <person name="Wall J.D."/>
            <person name="Stahl D.A."/>
            <person name="Arkin A.P."/>
            <person name="Dehal P."/>
            <person name="Stolyar S.M."/>
            <person name="Hazen T.C."/>
            <person name="Woyke T.J."/>
        </authorList>
    </citation>
    <scope>NUCLEOTIDE SEQUENCE [LARGE SCALE GENOMIC DNA]</scope>
    <source>
        <strain evidence="1 2">JJ</strain>
    </source>
</reference>
<evidence type="ECO:0008006" key="3">
    <source>
        <dbReference type="Google" id="ProtNLM"/>
    </source>
</evidence>
<protein>
    <recommendedName>
        <fullName evidence="3">Metal dependent phosphohydrolase</fullName>
    </recommendedName>
</protein>
<dbReference type="EMBL" id="AECZ01000001">
    <property type="protein sequence ID" value="EFL53028.1"/>
    <property type="molecule type" value="Genomic_DNA"/>
</dbReference>
<evidence type="ECO:0000313" key="1">
    <source>
        <dbReference type="EMBL" id="EFL53028.1"/>
    </source>
</evidence>
<name>E1JR27_SOLFR</name>
<dbReference type="STRING" id="596151.DesfrDRAFT_0076"/>
<dbReference type="eggNOG" id="COG1896">
    <property type="taxonomic scope" value="Bacteria"/>
</dbReference>
<keyword evidence="2" id="KW-1185">Reference proteome</keyword>